<comment type="caution">
    <text evidence="1">The sequence shown here is derived from an EMBL/GenBank/DDBJ whole genome shotgun (WGS) entry which is preliminary data.</text>
</comment>
<sequence>MYNFIEEYNKCFDCECKTISGILSDIFNMGMTYGLLKAEEERESEANFDGAICCLTDEKFQSPSIPTKKRQPHGKEWFNKSHKEANRFWNGILKFQEPEQYTLF</sequence>
<dbReference type="EMBL" id="SJDU01000385">
    <property type="protein sequence ID" value="TKZ29878.1"/>
    <property type="molecule type" value="Genomic_DNA"/>
</dbReference>
<protein>
    <submittedName>
        <fullName evidence="1">Uncharacterized protein</fullName>
    </submittedName>
</protein>
<dbReference type="Proteomes" id="UP000310168">
    <property type="component" value="Unassembled WGS sequence"/>
</dbReference>
<reference evidence="1 2" key="1">
    <citation type="journal article" date="2019" name="Anaerobe">
        <title>Brachyspira catarrhinii sp. nov., an anaerobic intestinal spirochaete isolated from vervet monkeys may have been misidentified as Brachyspira aalborgi in previous studies.</title>
        <authorList>
            <person name="Phillips N.D."/>
            <person name="La T."/>
            <person name="Hampson D.J."/>
        </authorList>
    </citation>
    <scope>NUCLEOTIDE SEQUENCE [LARGE SCALE GENOMIC DNA]</scope>
    <source>
        <strain evidence="1 2">Z12</strain>
    </source>
</reference>
<keyword evidence="2" id="KW-1185">Reference proteome</keyword>
<organism evidence="1 2">
    <name type="scientific">Brachyspira catarrhinii</name>
    <dbReference type="NCBI Taxonomy" id="2528966"/>
    <lineage>
        <taxon>Bacteria</taxon>
        <taxon>Pseudomonadati</taxon>
        <taxon>Spirochaetota</taxon>
        <taxon>Spirochaetia</taxon>
        <taxon>Brachyspirales</taxon>
        <taxon>Brachyspiraceae</taxon>
        <taxon>Brachyspira</taxon>
    </lineage>
</organism>
<proteinExistence type="predicted"/>
<accession>A0ABY2TNC4</accession>
<dbReference type="RefSeq" id="WP_137999115.1">
    <property type="nucleotide sequence ID" value="NZ_SJDU01000385.1"/>
</dbReference>
<gene>
    <name evidence="1" type="ORF">EZH24_10745</name>
</gene>
<evidence type="ECO:0000313" key="2">
    <source>
        <dbReference type="Proteomes" id="UP000310168"/>
    </source>
</evidence>
<name>A0ABY2TNC4_9SPIR</name>
<evidence type="ECO:0000313" key="1">
    <source>
        <dbReference type="EMBL" id="TKZ29878.1"/>
    </source>
</evidence>